<dbReference type="PANTHER" id="PTHR48081:SF8">
    <property type="entry name" value="ALPHA_BETA HYDROLASE FOLD-3 DOMAIN-CONTAINING PROTEIN-RELATED"/>
    <property type="match status" value="1"/>
</dbReference>
<dbReference type="InterPro" id="IPR050300">
    <property type="entry name" value="GDXG_lipolytic_enzyme"/>
</dbReference>
<keyword evidence="4" id="KW-1185">Reference proteome</keyword>
<evidence type="ECO:0000313" key="3">
    <source>
        <dbReference type="EMBL" id="NJP39260.1"/>
    </source>
</evidence>
<dbReference type="InterPro" id="IPR029058">
    <property type="entry name" value="AB_hydrolase_fold"/>
</dbReference>
<keyword evidence="1 3" id="KW-0378">Hydrolase</keyword>
<evidence type="ECO:0000313" key="4">
    <source>
        <dbReference type="Proteomes" id="UP000752012"/>
    </source>
</evidence>
<accession>A0A969PRU0</accession>
<dbReference type="InterPro" id="IPR013094">
    <property type="entry name" value="AB_hydrolase_3"/>
</dbReference>
<dbReference type="Gene3D" id="3.40.50.1820">
    <property type="entry name" value="alpha/beta hydrolase"/>
    <property type="match status" value="1"/>
</dbReference>
<evidence type="ECO:0000259" key="2">
    <source>
        <dbReference type="Pfam" id="PF07859"/>
    </source>
</evidence>
<sequence length="359" mass="41348">MAHTHEALVRRLEGNIAHSTEDNISIMHKEIPFEEGRRGLDPRVKHYLQTETNPLRRRPMEMEDLEAARRRVELNNQDLSKGVTKHMATIHAENRSLSLPVFRHGEGQKPVLLYLHGGGFFERDVDAIENVCKLLAEKADAVVAAVHYRLAPEHPYQDGLNDCLEAARYLYDHAEEWNMDRSKFGLIGDSVGGNLALGLHQLSAREPWEITYIGMFCPLVDLSELSRDAWSISQYDMKEDADLIYQELVTMKESLMFVQSLYLENLEDVYRPLVSPLLRKDKSTFPPITIITAEYDYLRMQAEAFSKQLAEVQVPVRHFRYKGMDHAFVRKLGYYPQAADAINEISKHFQHEVNKSARL</sequence>
<dbReference type="PANTHER" id="PTHR48081">
    <property type="entry name" value="AB HYDROLASE SUPERFAMILY PROTEIN C4A8.06C"/>
    <property type="match status" value="1"/>
</dbReference>
<dbReference type="SUPFAM" id="SSF53474">
    <property type="entry name" value="alpha/beta-Hydrolases"/>
    <property type="match status" value="1"/>
</dbReference>
<gene>
    <name evidence="3" type="ORF">HCN83_16945</name>
</gene>
<evidence type="ECO:0000256" key="1">
    <source>
        <dbReference type="ARBA" id="ARBA00022801"/>
    </source>
</evidence>
<dbReference type="EMBL" id="JAATHJ010000044">
    <property type="protein sequence ID" value="NJP39260.1"/>
    <property type="molecule type" value="Genomic_DNA"/>
</dbReference>
<organism evidence="3 4">
    <name type="scientific">Alkalicoccus luteus</name>
    <dbReference type="NCBI Taxonomy" id="1237094"/>
    <lineage>
        <taxon>Bacteria</taxon>
        <taxon>Bacillati</taxon>
        <taxon>Bacillota</taxon>
        <taxon>Bacilli</taxon>
        <taxon>Bacillales</taxon>
        <taxon>Bacillaceae</taxon>
        <taxon>Alkalicoccus</taxon>
    </lineage>
</organism>
<dbReference type="RefSeq" id="WP_168009518.1">
    <property type="nucleotide sequence ID" value="NZ_JAATHJ010000044.1"/>
</dbReference>
<protein>
    <submittedName>
        <fullName evidence="3">Alpha/beta hydrolase</fullName>
    </submittedName>
</protein>
<proteinExistence type="predicted"/>
<dbReference type="AlphaFoldDB" id="A0A969PRU0"/>
<reference evidence="3 4" key="1">
    <citation type="submission" date="2020-03" db="EMBL/GenBank/DDBJ databases">
        <title>Assessment of the enzymatic potential of alkaline-tolerant lipase obtained from Bacillus luteus H11 (technogenic soil) for the bioremediation of saline soils contaminated with petroleum substances.</title>
        <authorList>
            <person name="Kalwasinska A."/>
        </authorList>
    </citation>
    <scope>NUCLEOTIDE SEQUENCE [LARGE SCALE GENOMIC DNA]</scope>
    <source>
        <strain evidence="3 4">H11</strain>
    </source>
</reference>
<dbReference type="GO" id="GO:0016787">
    <property type="term" value="F:hydrolase activity"/>
    <property type="evidence" value="ECO:0007669"/>
    <property type="project" value="UniProtKB-KW"/>
</dbReference>
<dbReference type="Pfam" id="PF07859">
    <property type="entry name" value="Abhydrolase_3"/>
    <property type="match status" value="1"/>
</dbReference>
<name>A0A969PRU0_9BACI</name>
<feature type="domain" description="Alpha/beta hydrolase fold-3" evidence="2">
    <location>
        <begin position="112"/>
        <end position="329"/>
    </location>
</feature>
<comment type="caution">
    <text evidence="3">The sequence shown here is derived from an EMBL/GenBank/DDBJ whole genome shotgun (WGS) entry which is preliminary data.</text>
</comment>
<dbReference type="Proteomes" id="UP000752012">
    <property type="component" value="Unassembled WGS sequence"/>
</dbReference>